<accession>A0A8J5VAI1</accession>
<keyword evidence="2" id="KW-1185">Reference proteome</keyword>
<dbReference type="OrthoDB" id="688174at2759"/>
<organism evidence="1 2">
    <name type="scientific">Zizania palustris</name>
    <name type="common">Northern wild rice</name>
    <dbReference type="NCBI Taxonomy" id="103762"/>
    <lineage>
        <taxon>Eukaryota</taxon>
        <taxon>Viridiplantae</taxon>
        <taxon>Streptophyta</taxon>
        <taxon>Embryophyta</taxon>
        <taxon>Tracheophyta</taxon>
        <taxon>Spermatophyta</taxon>
        <taxon>Magnoliopsida</taxon>
        <taxon>Liliopsida</taxon>
        <taxon>Poales</taxon>
        <taxon>Poaceae</taxon>
        <taxon>BOP clade</taxon>
        <taxon>Oryzoideae</taxon>
        <taxon>Oryzeae</taxon>
        <taxon>Zizaniinae</taxon>
        <taxon>Zizania</taxon>
    </lineage>
</organism>
<evidence type="ECO:0000313" key="2">
    <source>
        <dbReference type="Proteomes" id="UP000729402"/>
    </source>
</evidence>
<proteinExistence type="predicted"/>
<evidence type="ECO:0000313" key="1">
    <source>
        <dbReference type="EMBL" id="KAG8052726.1"/>
    </source>
</evidence>
<sequence length="72" mass="8148">MVANNTSKRAAVEYETLDVMIWCGNTEYFQLNNRVDAGRNASTATPLLVQQPQSEAHVEVTAQILNESWRHE</sequence>
<comment type="caution">
    <text evidence="1">The sequence shown here is derived from an EMBL/GenBank/DDBJ whole genome shotgun (WGS) entry which is preliminary data.</text>
</comment>
<dbReference type="EMBL" id="JAAALK010000288">
    <property type="protein sequence ID" value="KAG8052726.1"/>
    <property type="molecule type" value="Genomic_DNA"/>
</dbReference>
<dbReference type="Proteomes" id="UP000729402">
    <property type="component" value="Unassembled WGS sequence"/>
</dbReference>
<name>A0A8J5VAI1_ZIZPA</name>
<protein>
    <submittedName>
        <fullName evidence="1">Uncharacterized protein</fullName>
    </submittedName>
</protein>
<reference evidence="1" key="1">
    <citation type="journal article" date="2021" name="bioRxiv">
        <title>Whole Genome Assembly and Annotation of Northern Wild Rice, Zizania palustris L., Supports a Whole Genome Duplication in the Zizania Genus.</title>
        <authorList>
            <person name="Haas M."/>
            <person name="Kono T."/>
            <person name="Macchietto M."/>
            <person name="Millas R."/>
            <person name="McGilp L."/>
            <person name="Shao M."/>
            <person name="Duquette J."/>
            <person name="Hirsch C.N."/>
            <person name="Kimball J."/>
        </authorList>
    </citation>
    <scope>NUCLEOTIDE SEQUENCE</scope>
    <source>
        <tissue evidence="1">Fresh leaf tissue</tissue>
    </source>
</reference>
<dbReference type="AlphaFoldDB" id="A0A8J5VAI1"/>
<gene>
    <name evidence="1" type="ORF">GUJ93_ZPchr0001g33103</name>
</gene>
<reference evidence="1" key="2">
    <citation type="submission" date="2021-02" db="EMBL/GenBank/DDBJ databases">
        <authorList>
            <person name="Kimball J.A."/>
            <person name="Haas M.W."/>
            <person name="Macchietto M."/>
            <person name="Kono T."/>
            <person name="Duquette J."/>
            <person name="Shao M."/>
        </authorList>
    </citation>
    <scope>NUCLEOTIDE SEQUENCE</scope>
    <source>
        <tissue evidence="1">Fresh leaf tissue</tissue>
    </source>
</reference>